<dbReference type="PROSITE" id="PS50600">
    <property type="entry name" value="ULP_PROTEASE"/>
    <property type="match status" value="1"/>
</dbReference>
<organism evidence="8 9">
    <name type="scientific">Mikania micrantha</name>
    <name type="common">bitter vine</name>
    <dbReference type="NCBI Taxonomy" id="192012"/>
    <lineage>
        <taxon>Eukaryota</taxon>
        <taxon>Viridiplantae</taxon>
        <taxon>Streptophyta</taxon>
        <taxon>Embryophyta</taxon>
        <taxon>Tracheophyta</taxon>
        <taxon>Spermatophyta</taxon>
        <taxon>Magnoliopsida</taxon>
        <taxon>eudicotyledons</taxon>
        <taxon>Gunneridae</taxon>
        <taxon>Pentapetalae</taxon>
        <taxon>asterids</taxon>
        <taxon>campanulids</taxon>
        <taxon>Asterales</taxon>
        <taxon>Asteraceae</taxon>
        <taxon>Asteroideae</taxon>
        <taxon>Heliantheae alliance</taxon>
        <taxon>Eupatorieae</taxon>
        <taxon>Mikania</taxon>
    </lineage>
</organism>
<dbReference type="AlphaFoldDB" id="A0A5N6MVW0"/>
<evidence type="ECO:0000256" key="1">
    <source>
        <dbReference type="ARBA" id="ARBA00005234"/>
    </source>
</evidence>
<dbReference type="FunFam" id="3.40.395.10:FF:000005">
    <property type="entry name" value="Ubiquitin-like-specific protease ESD4"/>
    <property type="match status" value="1"/>
</dbReference>
<feature type="region of interest" description="Disordered" evidence="6">
    <location>
        <begin position="1"/>
        <end position="21"/>
    </location>
</feature>
<comment type="caution">
    <text evidence="8">The sequence shown here is derived from an EMBL/GenBank/DDBJ whole genome shotgun (WGS) entry which is preliminary data.</text>
</comment>
<evidence type="ECO:0000256" key="4">
    <source>
        <dbReference type="ARBA" id="ARBA00022801"/>
    </source>
</evidence>
<dbReference type="GO" id="GO:0005634">
    <property type="term" value="C:nucleus"/>
    <property type="evidence" value="ECO:0007669"/>
    <property type="project" value="TreeGrafter"/>
</dbReference>
<evidence type="ECO:0000259" key="7">
    <source>
        <dbReference type="PROSITE" id="PS50600"/>
    </source>
</evidence>
<evidence type="ECO:0000256" key="2">
    <source>
        <dbReference type="ARBA" id="ARBA00022670"/>
    </source>
</evidence>
<feature type="domain" description="Ubiquitin-like protease family profile" evidence="7">
    <location>
        <begin position="274"/>
        <end position="446"/>
    </location>
</feature>
<dbReference type="GO" id="GO:0006508">
    <property type="term" value="P:proteolysis"/>
    <property type="evidence" value="ECO:0007669"/>
    <property type="project" value="UniProtKB-KW"/>
</dbReference>
<dbReference type="SUPFAM" id="SSF54001">
    <property type="entry name" value="Cysteine proteinases"/>
    <property type="match status" value="1"/>
</dbReference>
<dbReference type="GO" id="GO:0016926">
    <property type="term" value="P:protein desumoylation"/>
    <property type="evidence" value="ECO:0007669"/>
    <property type="project" value="UniProtKB-ARBA"/>
</dbReference>
<dbReference type="InterPro" id="IPR003653">
    <property type="entry name" value="Peptidase_C48_C"/>
</dbReference>
<protein>
    <recommendedName>
        <fullName evidence="7">Ubiquitin-like protease family profile domain-containing protein</fullName>
    </recommendedName>
</protein>
<evidence type="ECO:0000256" key="6">
    <source>
        <dbReference type="SAM" id="MobiDB-lite"/>
    </source>
</evidence>
<evidence type="ECO:0000256" key="5">
    <source>
        <dbReference type="ARBA" id="ARBA00022807"/>
    </source>
</evidence>
<reference evidence="8 9" key="1">
    <citation type="submission" date="2019-05" db="EMBL/GenBank/DDBJ databases">
        <title>Mikania micrantha, genome provides insights into the molecular mechanism of rapid growth.</title>
        <authorList>
            <person name="Liu B."/>
        </authorList>
    </citation>
    <scope>NUCLEOTIDE SEQUENCE [LARGE SCALE GENOMIC DNA]</scope>
    <source>
        <strain evidence="8">NLD-2019</strain>
        <tissue evidence="8">Leaf</tissue>
    </source>
</reference>
<dbReference type="OrthoDB" id="1939479at2759"/>
<dbReference type="EMBL" id="SZYD01000014">
    <property type="protein sequence ID" value="KAD4178559.1"/>
    <property type="molecule type" value="Genomic_DNA"/>
</dbReference>
<accession>A0A5N6MVW0</accession>
<dbReference type="GO" id="GO:0016929">
    <property type="term" value="F:deSUMOylase activity"/>
    <property type="evidence" value="ECO:0007669"/>
    <property type="project" value="TreeGrafter"/>
</dbReference>
<dbReference type="PANTHER" id="PTHR12606">
    <property type="entry name" value="SENTRIN/SUMO-SPECIFIC PROTEASE"/>
    <property type="match status" value="1"/>
</dbReference>
<keyword evidence="3" id="KW-0833">Ubl conjugation pathway</keyword>
<dbReference type="Proteomes" id="UP000326396">
    <property type="component" value="Linkage Group LG4"/>
</dbReference>
<keyword evidence="5" id="KW-0788">Thiol protease</keyword>
<keyword evidence="4" id="KW-0378">Hydrolase</keyword>
<comment type="similarity">
    <text evidence="1">Belongs to the peptidase C48 family.</text>
</comment>
<gene>
    <name evidence="8" type="ORF">E3N88_27150</name>
</gene>
<proteinExistence type="inferred from homology"/>
<dbReference type="Gene3D" id="3.40.395.10">
    <property type="entry name" value="Adenoviral Proteinase, Chain A"/>
    <property type="match status" value="1"/>
</dbReference>
<name>A0A5N6MVW0_9ASTR</name>
<keyword evidence="2" id="KW-0645">Protease</keyword>
<dbReference type="InterPro" id="IPR038765">
    <property type="entry name" value="Papain-like_cys_pep_sf"/>
</dbReference>
<sequence length="476" mass="54949">MGVLTSNRNKRDALCRSSPSGSDYDHLHIAKKHKSSPCIGSTKTSTSLVSRLSLYHQKFTPILRKIQVHCGFGFVGGFMATLKRWLANSRGIIAQKSVFLHYMRNALSRKKSYAKKSATGRCKHVRFEDENDSVEASVLKRQQIVPKYKELDQKRPSTSCESVSELTNRKMLQSLSLNQDFDGMDVDVDEPLHKTLLHEYNEKHHISLQSSKLNIKLPEAKHALHKQPSAAKKKKDVRYDPFRPLTEEEQEMIYKALSYSSRNEVLVTHANSNISITGEVLQCLSPQALLNDEVINVYLELLKERENRKPKKFIKCHFFNTFFYKKLISGHTGYDYKSVSRWTTQKKLGYSLLECDKIFVPIHKEMHWCLAVINKKEEKFQYLDSLGGADEKVLRMLAKYITDEVKDKTGECIDVASWEQEFVTDLPGQENGYDCGMFMIKYADFYSRGIGLCFSQEHMPYFRLRTAREILKLRAN</sequence>
<evidence type="ECO:0000256" key="3">
    <source>
        <dbReference type="ARBA" id="ARBA00022786"/>
    </source>
</evidence>
<dbReference type="PANTHER" id="PTHR12606:SF158">
    <property type="entry name" value="ULP1 PROTEASE FAMILY, C-TERMINAL CATALYTIC DOMAIN-CONTAINING PROTEIN-RELATED"/>
    <property type="match status" value="1"/>
</dbReference>
<evidence type="ECO:0000313" key="8">
    <source>
        <dbReference type="EMBL" id="KAD4178559.1"/>
    </source>
</evidence>
<evidence type="ECO:0000313" key="9">
    <source>
        <dbReference type="Proteomes" id="UP000326396"/>
    </source>
</evidence>
<dbReference type="Pfam" id="PF02902">
    <property type="entry name" value="Peptidase_C48"/>
    <property type="match status" value="1"/>
</dbReference>
<keyword evidence="9" id="KW-1185">Reference proteome</keyword>